<dbReference type="AlphaFoldDB" id="A0ABD3H1J5"/>
<reference evidence="2 3" key="1">
    <citation type="submission" date="2024-09" db="EMBL/GenBank/DDBJ databases">
        <title>Chromosome-scale assembly of Riccia sorocarpa.</title>
        <authorList>
            <person name="Paukszto L."/>
        </authorList>
    </citation>
    <scope>NUCLEOTIDE SEQUENCE [LARGE SCALE GENOMIC DNA]</scope>
    <source>
        <strain evidence="2">LP-2024</strain>
        <tissue evidence="2">Aerial parts of the thallus</tissue>
    </source>
</reference>
<evidence type="ECO:0000256" key="1">
    <source>
        <dbReference type="SAM" id="MobiDB-lite"/>
    </source>
</evidence>
<proteinExistence type="predicted"/>
<sequence>MEFINFCARAKKYQAALERGDADPLRDDDTRFRNFKHEGAEFAMKWQTYQEDVCHHQSHVPKLDYKLAIADVPYDFNFKGCRHEDKEPFSLQNFNDMISCFAAITESDYWTMVIFHSLQQANDASKALSDFGCSVVPGVWIKTNCKNAGGPRLVMNHEYFSVGFWSYERKMSMKHFGNLDFRRRHDVRPRDHEKVCRGSRKPLLTMKRRPERMDGNPTGGRKTKGTKSMLPYAEEGTGLYITYCYGYEASK</sequence>
<dbReference type="Proteomes" id="UP001633002">
    <property type="component" value="Unassembled WGS sequence"/>
</dbReference>
<evidence type="ECO:0000313" key="3">
    <source>
        <dbReference type="Proteomes" id="UP001633002"/>
    </source>
</evidence>
<protein>
    <submittedName>
        <fullName evidence="2">Uncharacterized protein</fullName>
    </submittedName>
</protein>
<dbReference type="EMBL" id="JBJQOH010000006">
    <property type="protein sequence ID" value="KAL3685258.1"/>
    <property type="molecule type" value="Genomic_DNA"/>
</dbReference>
<accession>A0ABD3H1J5</accession>
<keyword evidence="3" id="KW-1185">Reference proteome</keyword>
<comment type="caution">
    <text evidence="2">The sequence shown here is derived from an EMBL/GenBank/DDBJ whole genome shotgun (WGS) entry which is preliminary data.</text>
</comment>
<name>A0ABD3H1J5_9MARC</name>
<feature type="region of interest" description="Disordered" evidence="1">
    <location>
        <begin position="207"/>
        <end position="228"/>
    </location>
</feature>
<organism evidence="2 3">
    <name type="scientific">Riccia sorocarpa</name>
    <dbReference type="NCBI Taxonomy" id="122646"/>
    <lineage>
        <taxon>Eukaryota</taxon>
        <taxon>Viridiplantae</taxon>
        <taxon>Streptophyta</taxon>
        <taxon>Embryophyta</taxon>
        <taxon>Marchantiophyta</taxon>
        <taxon>Marchantiopsida</taxon>
        <taxon>Marchantiidae</taxon>
        <taxon>Marchantiales</taxon>
        <taxon>Ricciaceae</taxon>
        <taxon>Riccia</taxon>
    </lineage>
</organism>
<evidence type="ECO:0000313" key="2">
    <source>
        <dbReference type="EMBL" id="KAL3685258.1"/>
    </source>
</evidence>
<gene>
    <name evidence="2" type="ORF">R1sor_003280</name>
</gene>